<dbReference type="Proteomes" id="UP000681041">
    <property type="component" value="Chromosome"/>
</dbReference>
<dbReference type="Gene3D" id="3.30.310.50">
    <property type="entry name" value="Alpha-D-phosphohexomutase, C-terminal domain"/>
    <property type="match status" value="1"/>
</dbReference>
<dbReference type="OrthoDB" id="8982at2157"/>
<reference evidence="2" key="1">
    <citation type="submission" date="2020-07" db="EMBL/GenBank/DDBJ databases">
        <title>Methanobacterium. sp. MethCan genome.</title>
        <authorList>
            <person name="Postec A."/>
            <person name="Quemeneur M."/>
        </authorList>
    </citation>
    <scope>NUCLEOTIDE SEQUENCE</scope>
    <source>
        <strain evidence="2">MethCAN</strain>
    </source>
</reference>
<sequence>MLNHIDIDDFNPLNSLEATVEIKMDSEYESRVIFDSISPELESSPSSRATMKMDREGSTLYLKIHARDAPSFRASLNSSIRWIILSLEMLNLLKS</sequence>
<proteinExistence type="inferred from homology"/>
<evidence type="ECO:0000313" key="3">
    <source>
        <dbReference type="Proteomes" id="UP000681041"/>
    </source>
</evidence>
<name>A0A8T8K2X5_9EURY</name>
<evidence type="ECO:0000256" key="1">
    <source>
        <dbReference type="ARBA" id="ARBA00007073"/>
    </source>
</evidence>
<evidence type="ECO:0008006" key="4">
    <source>
        <dbReference type="Google" id="ProtNLM"/>
    </source>
</evidence>
<accession>A0A8T8K2X5</accession>
<dbReference type="AlphaFoldDB" id="A0A8T8K2X5"/>
<dbReference type="Pfam" id="PF09341">
    <property type="entry name" value="Pcc1"/>
    <property type="match status" value="1"/>
</dbReference>
<dbReference type="EMBL" id="CP058560">
    <property type="protein sequence ID" value="QUH22744.1"/>
    <property type="molecule type" value="Genomic_DNA"/>
</dbReference>
<dbReference type="RefSeq" id="WP_211533691.1">
    <property type="nucleotide sequence ID" value="NZ_CP058560.1"/>
</dbReference>
<dbReference type="NCBIfam" id="NF011470">
    <property type="entry name" value="PRK14887.1"/>
    <property type="match status" value="1"/>
</dbReference>
<dbReference type="InterPro" id="IPR015419">
    <property type="entry name" value="CTAG/Pcc1"/>
</dbReference>
<gene>
    <name evidence="2" type="ORF">HYG87_02625</name>
</gene>
<evidence type="ECO:0000313" key="2">
    <source>
        <dbReference type="EMBL" id="QUH22744.1"/>
    </source>
</evidence>
<keyword evidence="3" id="KW-1185">Reference proteome</keyword>
<protein>
    <recommendedName>
        <fullName evidence="4">Transcription factor Pcc1</fullName>
    </recommendedName>
</protein>
<dbReference type="GeneID" id="64819624"/>
<comment type="similarity">
    <text evidence="1">Belongs to the CTAG/PCC1 family.</text>
</comment>
<organism evidence="2 3">
    <name type="scientific">Methanobacterium alkalithermotolerans</name>
    <dbReference type="NCBI Taxonomy" id="2731220"/>
    <lineage>
        <taxon>Archaea</taxon>
        <taxon>Methanobacteriati</taxon>
        <taxon>Methanobacteriota</taxon>
        <taxon>Methanomada group</taxon>
        <taxon>Methanobacteria</taxon>
        <taxon>Methanobacteriales</taxon>
        <taxon>Methanobacteriaceae</taxon>
        <taxon>Methanobacterium</taxon>
    </lineage>
</organism>
<dbReference type="KEGG" id="meme:HYG87_02625"/>